<dbReference type="Proteomes" id="UP000676325">
    <property type="component" value="Unassembled WGS sequence"/>
</dbReference>
<evidence type="ECO:0000256" key="1">
    <source>
        <dbReference type="SAM" id="Phobius"/>
    </source>
</evidence>
<reference evidence="2" key="1">
    <citation type="submission" date="2021-04" db="EMBL/GenBank/DDBJ databases">
        <title>Genome based classification of Actinospica acidithermotolerans sp. nov., an actinobacterium isolated from an Indonesian hot spring.</title>
        <authorList>
            <person name="Kusuma A.B."/>
            <person name="Putra K.E."/>
            <person name="Nafisah S."/>
            <person name="Loh J."/>
            <person name="Nouioui I."/>
            <person name="Goodfellow M."/>
        </authorList>
    </citation>
    <scope>NUCLEOTIDE SEQUENCE</scope>
    <source>
        <strain evidence="2">MGRD01-02</strain>
    </source>
</reference>
<feature type="transmembrane region" description="Helical" evidence="1">
    <location>
        <begin position="170"/>
        <end position="190"/>
    </location>
</feature>
<evidence type="ECO:0000313" key="3">
    <source>
        <dbReference type="Proteomes" id="UP000676325"/>
    </source>
</evidence>
<dbReference type="AlphaFoldDB" id="A0A941IJK3"/>
<dbReference type="RefSeq" id="WP_212520694.1">
    <property type="nucleotide sequence ID" value="NZ_JAGSOH010000090.1"/>
</dbReference>
<name>A0A941IJK3_9ACTN</name>
<feature type="transmembrane region" description="Helical" evidence="1">
    <location>
        <begin position="85"/>
        <end position="106"/>
    </location>
</feature>
<dbReference type="PANTHER" id="PTHR37305:SF1">
    <property type="entry name" value="MEMBRANE PROTEIN"/>
    <property type="match status" value="1"/>
</dbReference>
<protein>
    <submittedName>
        <fullName evidence="2">ABC transporter permease subunit</fullName>
    </submittedName>
</protein>
<dbReference type="EMBL" id="JAGSOH010000090">
    <property type="protein sequence ID" value="MBR7829559.1"/>
    <property type="molecule type" value="Genomic_DNA"/>
</dbReference>
<evidence type="ECO:0000313" key="2">
    <source>
        <dbReference type="EMBL" id="MBR7829559.1"/>
    </source>
</evidence>
<dbReference type="GO" id="GO:0140359">
    <property type="term" value="F:ABC-type transporter activity"/>
    <property type="evidence" value="ECO:0007669"/>
    <property type="project" value="InterPro"/>
</dbReference>
<keyword evidence="1" id="KW-0812">Transmembrane</keyword>
<sequence>MSTVTDKVPVFAGLAPLPEAKGRAGFGGALRSEWTKIRSVKSTLWTLAAAIVIGVGISALGNWGQSSHTTETAVELAHKDLVQRTMFGIILGQLVMVVFGALAVTAEYSTGMIRTSLSAQPRRLNVFFAKLVIVTLVAFVVGEIISFASFFIGAHFWATKGVTLTLSTHGALQAVIGGGLYLVGAALLAFGIGAALRHTAGAITLGVALLFVINIITNFMPTSWQNDIDKWLPYNAGSQVWATQHVADVGTSFSAWSGFGVYMGYAVIALILGLWVFERRDA</sequence>
<feature type="transmembrane region" description="Helical" evidence="1">
    <location>
        <begin position="259"/>
        <end position="277"/>
    </location>
</feature>
<keyword evidence="3" id="KW-1185">Reference proteome</keyword>
<proteinExistence type="predicted"/>
<comment type="caution">
    <text evidence="2">The sequence shown here is derived from an EMBL/GenBank/DDBJ whole genome shotgun (WGS) entry which is preliminary data.</text>
</comment>
<feature type="transmembrane region" description="Helical" evidence="1">
    <location>
        <begin position="202"/>
        <end position="220"/>
    </location>
</feature>
<feature type="transmembrane region" description="Helical" evidence="1">
    <location>
        <begin position="127"/>
        <end position="158"/>
    </location>
</feature>
<dbReference type="PANTHER" id="PTHR37305">
    <property type="entry name" value="INTEGRAL MEMBRANE PROTEIN-RELATED"/>
    <property type="match status" value="1"/>
</dbReference>
<feature type="transmembrane region" description="Helical" evidence="1">
    <location>
        <begin position="44"/>
        <end position="65"/>
    </location>
</feature>
<dbReference type="GO" id="GO:0005886">
    <property type="term" value="C:plasma membrane"/>
    <property type="evidence" value="ECO:0007669"/>
    <property type="project" value="UniProtKB-SubCell"/>
</dbReference>
<keyword evidence="1" id="KW-0472">Membrane</keyword>
<organism evidence="2 3">
    <name type="scientific">Actinospica acidithermotolerans</name>
    <dbReference type="NCBI Taxonomy" id="2828514"/>
    <lineage>
        <taxon>Bacteria</taxon>
        <taxon>Bacillati</taxon>
        <taxon>Actinomycetota</taxon>
        <taxon>Actinomycetes</taxon>
        <taxon>Catenulisporales</taxon>
        <taxon>Actinospicaceae</taxon>
        <taxon>Actinospica</taxon>
    </lineage>
</organism>
<gene>
    <name evidence="2" type="ORF">KDK95_24855</name>
</gene>
<dbReference type="Pfam" id="PF12730">
    <property type="entry name" value="ABC2_membrane_4"/>
    <property type="match status" value="1"/>
</dbReference>
<accession>A0A941IJK3</accession>
<keyword evidence="1" id="KW-1133">Transmembrane helix</keyword>